<dbReference type="RefSeq" id="WP_107939767.1">
    <property type="nucleotide sequence ID" value="NZ_QANS01000003.1"/>
</dbReference>
<dbReference type="Pfam" id="PF02386">
    <property type="entry name" value="TrkH"/>
    <property type="match status" value="1"/>
</dbReference>
<reference evidence="15 16" key="1">
    <citation type="submission" date="2018-04" db="EMBL/GenBank/DDBJ databases">
        <title>Novel species isolated from glacier.</title>
        <authorList>
            <person name="Liu Q."/>
            <person name="Xin Y.-H."/>
        </authorList>
    </citation>
    <scope>NUCLEOTIDE SEQUENCE [LARGE SCALE GENOMIC DNA]</scope>
    <source>
        <strain evidence="15 16">GT1R17</strain>
    </source>
</reference>
<feature type="transmembrane region" description="Helical" evidence="14">
    <location>
        <begin position="407"/>
        <end position="431"/>
    </location>
</feature>
<comment type="function">
    <text evidence="12">Low-affinity potassium transport system. Interacts with Trk system potassium uptake protein TrkA.</text>
</comment>
<evidence type="ECO:0000313" key="15">
    <source>
        <dbReference type="EMBL" id="PTU31225.1"/>
    </source>
</evidence>
<feature type="binding site" evidence="13">
    <location>
        <position position="449"/>
    </location>
    <ligand>
        <name>K(+)</name>
        <dbReference type="ChEBI" id="CHEBI:29103"/>
    </ligand>
</feature>
<keyword evidence="4 12" id="KW-1003">Cell membrane</keyword>
<keyword evidence="8 12" id="KW-0630">Potassium</keyword>
<dbReference type="OrthoDB" id="9810952at2"/>
<evidence type="ECO:0000256" key="14">
    <source>
        <dbReference type="SAM" id="Phobius"/>
    </source>
</evidence>
<feature type="transmembrane region" description="Helical" evidence="14">
    <location>
        <begin position="346"/>
        <end position="368"/>
    </location>
</feature>
<evidence type="ECO:0000256" key="4">
    <source>
        <dbReference type="ARBA" id="ARBA00022475"/>
    </source>
</evidence>
<sequence>MVYTDKRTYASPARRFAAVQRITGVLLMMFSLSMLPPMLISLLYSEGVVYAFMEGFWITLLTGAIIYWPVRHTRAELKTRDGFLVVVAFWAVLSVFGSIPFYFTHVGWHTFIDALFESVSGLTTTGATVIPSGIDNLPHAINYYRAQLSWLGGMGIIVLAVAILPMLGVGGMQLYKAETPGPMKDSKLTPRIAETARALWIVYLSLTVLCGFSFWLAGMPPFDAIVHSMSTMATGGFSNHDASIGYYNSPLIEYVVIFFMMLGALNFATHFAVWRSRSLGAYLRDTEAATSVFIVLGFTVLIMIPLFIAHTYDGFEVTLRKALFHVVSYGSTTGFGTSDPSIWPSYAPVMLILTFYMVGCAGSTAGGVKVVRLMLFVKQAAREMQRLIHPSAELPIKLGGKVVPDPIVYAIGGFFSVYIGATLILITAMIATGLDPLAAFATVSACINNSGPGLGAHNTSMASVSEAGKCILIFTMLLGRLEIFSLLIIFTPAFWRR</sequence>
<dbReference type="GO" id="GO:0046872">
    <property type="term" value="F:metal ion binding"/>
    <property type="evidence" value="ECO:0007669"/>
    <property type="project" value="UniProtKB-KW"/>
</dbReference>
<evidence type="ECO:0000256" key="2">
    <source>
        <dbReference type="ARBA" id="ARBA00009137"/>
    </source>
</evidence>
<feature type="transmembrane region" description="Helical" evidence="14">
    <location>
        <begin position="82"/>
        <end position="103"/>
    </location>
</feature>
<organism evidence="15 16">
    <name type="scientific">Stenotrophobium rhamnosiphilum</name>
    <dbReference type="NCBI Taxonomy" id="2029166"/>
    <lineage>
        <taxon>Bacteria</taxon>
        <taxon>Pseudomonadati</taxon>
        <taxon>Pseudomonadota</taxon>
        <taxon>Gammaproteobacteria</taxon>
        <taxon>Nevskiales</taxon>
        <taxon>Nevskiaceae</taxon>
        <taxon>Stenotrophobium</taxon>
    </lineage>
</organism>
<keyword evidence="5 12" id="KW-0997">Cell inner membrane</keyword>
<feature type="binding site" evidence="13">
    <location>
        <position position="235"/>
    </location>
    <ligand>
        <name>K(+)</name>
        <dbReference type="ChEBI" id="CHEBI:29103"/>
    </ligand>
</feature>
<evidence type="ECO:0000256" key="12">
    <source>
        <dbReference type="PIRNR" id="PIRNR006247"/>
    </source>
</evidence>
<keyword evidence="16" id="KW-1185">Reference proteome</keyword>
<comment type="subcellular location">
    <subcellularLocation>
        <location evidence="1 12">Cell inner membrane</location>
        <topology evidence="1 12">Multi-pass membrane protein</topology>
    </subcellularLocation>
</comment>
<evidence type="ECO:0000256" key="9">
    <source>
        <dbReference type="ARBA" id="ARBA00022989"/>
    </source>
</evidence>
<evidence type="ECO:0000256" key="6">
    <source>
        <dbReference type="ARBA" id="ARBA00022538"/>
    </source>
</evidence>
<comment type="similarity">
    <text evidence="2 12">Belongs to the TrkH potassium transport family.</text>
</comment>
<comment type="caution">
    <text evidence="15">The sequence shown here is derived from an EMBL/GenBank/DDBJ whole genome shotgun (WGS) entry which is preliminary data.</text>
</comment>
<feature type="transmembrane region" description="Helical" evidence="14">
    <location>
        <begin position="471"/>
        <end position="495"/>
    </location>
</feature>
<feature type="transmembrane region" description="Helical" evidence="14">
    <location>
        <begin position="21"/>
        <end position="44"/>
    </location>
</feature>
<evidence type="ECO:0000256" key="10">
    <source>
        <dbReference type="ARBA" id="ARBA00023065"/>
    </source>
</evidence>
<keyword evidence="3 12" id="KW-0813">Transport</keyword>
<keyword evidence="11 12" id="KW-0472">Membrane</keyword>
<feature type="transmembrane region" description="Helical" evidence="14">
    <location>
        <begin position="251"/>
        <end position="274"/>
    </location>
</feature>
<evidence type="ECO:0000256" key="5">
    <source>
        <dbReference type="ARBA" id="ARBA00022519"/>
    </source>
</evidence>
<keyword evidence="9 14" id="KW-1133">Transmembrane helix</keyword>
<feature type="binding site" evidence="13">
    <location>
        <position position="333"/>
    </location>
    <ligand>
        <name>K(+)</name>
        <dbReference type="ChEBI" id="CHEBI:29103"/>
    </ligand>
</feature>
<proteinExistence type="inferred from homology"/>
<name>A0A2T5MF65_9GAMM</name>
<dbReference type="PANTHER" id="PTHR32024">
    <property type="entry name" value="TRK SYSTEM POTASSIUM UPTAKE PROTEIN TRKG-RELATED"/>
    <property type="match status" value="1"/>
</dbReference>
<gene>
    <name evidence="15" type="ORF">CJD38_07685</name>
</gene>
<evidence type="ECO:0000256" key="7">
    <source>
        <dbReference type="ARBA" id="ARBA00022692"/>
    </source>
</evidence>
<dbReference type="InterPro" id="IPR004772">
    <property type="entry name" value="TrkH"/>
</dbReference>
<feature type="binding site" evidence="13">
    <location>
        <position position="124"/>
    </location>
    <ligand>
        <name>K(+)</name>
        <dbReference type="ChEBI" id="CHEBI:29103"/>
    </ligand>
</feature>
<dbReference type="PANTHER" id="PTHR32024:SF2">
    <property type="entry name" value="TRK SYSTEM POTASSIUM UPTAKE PROTEIN TRKG-RELATED"/>
    <property type="match status" value="1"/>
</dbReference>
<dbReference type="PIRSF" id="PIRSF006247">
    <property type="entry name" value="TrkH"/>
    <property type="match status" value="1"/>
</dbReference>
<evidence type="ECO:0000256" key="13">
    <source>
        <dbReference type="PIRSR" id="PIRSR006247-1"/>
    </source>
</evidence>
<feature type="transmembrane region" description="Helical" evidence="14">
    <location>
        <begin position="50"/>
        <end position="70"/>
    </location>
</feature>
<feature type="transmembrane region" description="Helical" evidence="14">
    <location>
        <begin position="286"/>
        <end position="308"/>
    </location>
</feature>
<dbReference type="EMBL" id="QANS01000003">
    <property type="protein sequence ID" value="PTU31225.1"/>
    <property type="molecule type" value="Genomic_DNA"/>
</dbReference>
<feature type="binding site" evidence="13">
    <location>
        <position position="332"/>
    </location>
    <ligand>
        <name>K(+)</name>
        <dbReference type="ChEBI" id="CHEBI:29103"/>
    </ligand>
</feature>
<dbReference type="GO" id="GO:0005886">
    <property type="term" value="C:plasma membrane"/>
    <property type="evidence" value="ECO:0007669"/>
    <property type="project" value="UniProtKB-SubCell"/>
</dbReference>
<keyword evidence="13" id="KW-0479">Metal-binding</keyword>
<evidence type="ECO:0000256" key="8">
    <source>
        <dbReference type="ARBA" id="ARBA00022958"/>
    </source>
</evidence>
<dbReference type="GO" id="GO:0015379">
    <property type="term" value="F:potassium:chloride symporter activity"/>
    <property type="evidence" value="ECO:0007669"/>
    <property type="project" value="InterPro"/>
</dbReference>
<protein>
    <recommendedName>
        <fullName evidence="12">Trk system potassium uptake protein</fullName>
    </recommendedName>
</protein>
<feature type="binding site" evidence="13">
    <location>
        <position position="125"/>
    </location>
    <ligand>
        <name>K(+)</name>
        <dbReference type="ChEBI" id="CHEBI:29103"/>
    </ligand>
</feature>
<evidence type="ECO:0000256" key="3">
    <source>
        <dbReference type="ARBA" id="ARBA00022448"/>
    </source>
</evidence>
<feature type="transmembrane region" description="Helical" evidence="14">
    <location>
        <begin position="196"/>
        <end position="217"/>
    </location>
</feature>
<dbReference type="Proteomes" id="UP000244248">
    <property type="component" value="Unassembled WGS sequence"/>
</dbReference>
<keyword evidence="10 12" id="KW-0406">Ion transport</keyword>
<evidence type="ECO:0000256" key="11">
    <source>
        <dbReference type="ARBA" id="ARBA00023136"/>
    </source>
</evidence>
<keyword evidence="7 14" id="KW-0812">Transmembrane</keyword>
<keyword evidence="6 12" id="KW-0633">Potassium transport</keyword>
<dbReference type="NCBIfam" id="TIGR00933">
    <property type="entry name" value="2a38"/>
    <property type="match status" value="1"/>
</dbReference>
<dbReference type="InterPro" id="IPR003445">
    <property type="entry name" value="Cat_transpt"/>
</dbReference>
<evidence type="ECO:0000313" key="16">
    <source>
        <dbReference type="Proteomes" id="UP000244248"/>
    </source>
</evidence>
<feature type="transmembrane region" description="Helical" evidence="14">
    <location>
        <begin position="150"/>
        <end position="175"/>
    </location>
</feature>
<accession>A0A2T5MF65</accession>
<evidence type="ECO:0000256" key="1">
    <source>
        <dbReference type="ARBA" id="ARBA00004429"/>
    </source>
</evidence>
<dbReference type="AlphaFoldDB" id="A0A2T5MF65"/>